<feature type="compositionally biased region" description="Gly residues" evidence="1">
    <location>
        <begin position="44"/>
        <end position="54"/>
    </location>
</feature>
<dbReference type="Proteomes" id="UP000293045">
    <property type="component" value="Unassembled WGS sequence"/>
</dbReference>
<dbReference type="AlphaFoldDB" id="A0A4Q9LPT7"/>
<accession>A0A4Q9LPT7</accession>
<keyword evidence="2" id="KW-0472">Membrane</keyword>
<gene>
    <name evidence="3" type="ORF">CWI39_0062p0030</name>
</gene>
<evidence type="ECO:0000256" key="1">
    <source>
        <dbReference type="SAM" id="MobiDB-lite"/>
    </source>
</evidence>
<keyword evidence="2" id="KW-0812">Transmembrane</keyword>
<reference evidence="3 4" key="1">
    <citation type="submission" date="2017-12" db="EMBL/GenBank/DDBJ databases">
        <authorList>
            <person name="Pombert J.-F."/>
            <person name="Haag K.L."/>
            <person name="Ebert D."/>
        </authorList>
    </citation>
    <scope>NUCLEOTIDE SEQUENCE [LARGE SCALE GENOMIC DNA]</scope>
    <source>
        <strain evidence="3">IL-BN-2</strain>
    </source>
</reference>
<dbReference type="EMBL" id="PIXR01000062">
    <property type="protein sequence ID" value="TBU09551.1"/>
    <property type="molecule type" value="Genomic_DNA"/>
</dbReference>
<name>A0A4Q9LPT7_9MICR</name>
<dbReference type="VEuPathDB" id="MicrosporidiaDB:CWI39_0062p0030"/>
<organism evidence="3 4">
    <name type="scientific">Hamiltosporidium magnivora</name>
    <dbReference type="NCBI Taxonomy" id="148818"/>
    <lineage>
        <taxon>Eukaryota</taxon>
        <taxon>Fungi</taxon>
        <taxon>Fungi incertae sedis</taxon>
        <taxon>Microsporidia</taxon>
        <taxon>Dubosqiidae</taxon>
        <taxon>Hamiltosporidium</taxon>
    </lineage>
</organism>
<evidence type="ECO:0000313" key="3">
    <source>
        <dbReference type="EMBL" id="TBU09551.1"/>
    </source>
</evidence>
<sequence>MNMKILIIIIVLILVVLAIPAGIFGWKKIKKGGNSTGSDEESGGKSGGADGLLK</sequence>
<protein>
    <submittedName>
        <fullName evidence="3">Uncharacterized protein</fullName>
    </submittedName>
</protein>
<evidence type="ECO:0000313" key="4">
    <source>
        <dbReference type="Proteomes" id="UP000293045"/>
    </source>
</evidence>
<proteinExistence type="predicted"/>
<evidence type="ECO:0000256" key="2">
    <source>
        <dbReference type="SAM" id="Phobius"/>
    </source>
</evidence>
<feature type="region of interest" description="Disordered" evidence="1">
    <location>
        <begin position="30"/>
        <end position="54"/>
    </location>
</feature>
<feature type="transmembrane region" description="Helical" evidence="2">
    <location>
        <begin position="6"/>
        <end position="26"/>
    </location>
</feature>
<keyword evidence="2" id="KW-1133">Transmembrane helix</keyword>
<comment type="caution">
    <text evidence="3">The sequence shown here is derived from an EMBL/GenBank/DDBJ whole genome shotgun (WGS) entry which is preliminary data.</text>
</comment>